<dbReference type="EMBL" id="LR134318">
    <property type="protein sequence ID" value="VEF10851.1"/>
    <property type="molecule type" value="Genomic_DNA"/>
</dbReference>
<name>A0A448DVJ5_PSEFL</name>
<dbReference type="EC" id="3.1.1.61" evidence="2"/>
<keyword evidence="1 4" id="KW-0378">Hydrolase</keyword>
<feature type="active site" evidence="4">
    <location>
        <position position="134"/>
    </location>
</feature>
<organism evidence="6 7">
    <name type="scientific">Pseudomonas fluorescens</name>
    <dbReference type="NCBI Taxonomy" id="294"/>
    <lineage>
        <taxon>Bacteria</taxon>
        <taxon>Pseudomonadati</taxon>
        <taxon>Pseudomonadota</taxon>
        <taxon>Gammaproteobacteria</taxon>
        <taxon>Pseudomonadales</taxon>
        <taxon>Pseudomonadaceae</taxon>
        <taxon>Pseudomonas</taxon>
    </lineage>
</organism>
<dbReference type="Pfam" id="PF01339">
    <property type="entry name" value="CheB_methylest"/>
    <property type="match status" value="1"/>
</dbReference>
<dbReference type="RefSeq" id="WP_126362909.1">
    <property type="nucleotide sequence ID" value="NZ_LR134318.1"/>
</dbReference>
<dbReference type="PROSITE" id="PS50122">
    <property type="entry name" value="CHEB"/>
    <property type="match status" value="1"/>
</dbReference>
<dbReference type="AlphaFoldDB" id="A0A448DVJ5"/>
<dbReference type="InterPro" id="IPR000673">
    <property type="entry name" value="Sig_transdc_resp-reg_Me-estase"/>
</dbReference>
<evidence type="ECO:0000313" key="7">
    <source>
        <dbReference type="Proteomes" id="UP000281909"/>
    </source>
</evidence>
<dbReference type="GO" id="GO:0006935">
    <property type="term" value="P:chemotaxis"/>
    <property type="evidence" value="ECO:0007669"/>
    <property type="project" value="UniProtKB-UniRule"/>
</dbReference>
<evidence type="ECO:0000256" key="1">
    <source>
        <dbReference type="ARBA" id="ARBA00022801"/>
    </source>
</evidence>
<comment type="catalytic activity">
    <reaction evidence="3">
        <text>[protein]-L-glutamate 5-O-methyl ester + H2O = L-glutamyl-[protein] + methanol + H(+)</text>
        <dbReference type="Rhea" id="RHEA:23236"/>
        <dbReference type="Rhea" id="RHEA-COMP:10208"/>
        <dbReference type="Rhea" id="RHEA-COMP:10311"/>
        <dbReference type="ChEBI" id="CHEBI:15377"/>
        <dbReference type="ChEBI" id="CHEBI:15378"/>
        <dbReference type="ChEBI" id="CHEBI:17790"/>
        <dbReference type="ChEBI" id="CHEBI:29973"/>
        <dbReference type="ChEBI" id="CHEBI:82795"/>
        <dbReference type="EC" id="3.1.1.61"/>
    </reaction>
</comment>
<gene>
    <name evidence="6" type="primary">cheB_3</name>
    <name evidence="6" type="ORF">NCTC9428_02465</name>
</gene>
<feature type="active site" evidence="4">
    <location>
        <position position="43"/>
    </location>
</feature>
<dbReference type="SUPFAM" id="SSF52738">
    <property type="entry name" value="Methylesterase CheB, C-terminal domain"/>
    <property type="match status" value="1"/>
</dbReference>
<dbReference type="InterPro" id="IPR011247">
    <property type="entry name" value="Chemotax_prot-Glu_Me-esterase"/>
</dbReference>
<protein>
    <recommendedName>
        <fullName evidence="2">protein-glutamate methylesterase</fullName>
        <ecNumber evidence="2">3.1.1.61</ecNumber>
    </recommendedName>
</protein>
<feature type="active site" evidence="4">
    <location>
        <position position="16"/>
    </location>
</feature>
<dbReference type="PIRSF" id="PIRSF036461">
    <property type="entry name" value="Chmtx_methlestr"/>
    <property type="match status" value="1"/>
</dbReference>
<dbReference type="CDD" id="cd16433">
    <property type="entry name" value="CheB"/>
    <property type="match status" value="1"/>
</dbReference>
<proteinExistence type="predicted"/>
<dbReference type="InterPro" id="IPR035909">
    <property type="entry name" value="CheB_C"/>
</dbReference>
<evidence type="ECO:0000256" key="3">
    <source>
        <dbReference type="ARBA" id="ARBA00048267"/>
    </source>
</evidence>
<dbReference type="PANTHER" id="PTHR42872">
    <property type="entry name" value="PROTEIN-GLUTAMATE METHYLESTERASE/PROTEIN-GLUTAMINE GLUTAMINASE"/>
    <property type="match status" value="1"/>
</dbReference>
<dbReference type="GO" id="GO:0000156">
    <property type="term" value="F:phosphorelay response regulator activity"/>
    <property type="evidence" value="ECO:0007669"/>
    <property type="project" value="InterPro"/>
</dbReference>
<dbReference type="Proteomes" id="UP000281909">
    <property type="component" value="Chromosome"/>
</dbReference>
<evidence type="ECO:0000313" key="6">
    <source>
        <dbReference type="EMBL" id="VEF10851.1"/>
    </source>
</evidence>
<evidence type="ECO:0000256" key="2">
    <source>
        <dbReference type="ARBA" id="ARBA00039140"/>
    </source>
</evidence>
<feature type="domain" description="CheB-type methylesterase" evidence="5">
    <location>
        <begin position="9"/>
        <end position="192"/>
    </location>
</feature>
<dbReference type="Gene3D" id="3.40.50.180">
    <property type="entry name" value="Methylesterase CheB, C-terminal domain"/>
    <property type="match status" value="1"/>
</dbReference>
<dbReference type="GO" id="GO:0005737">
    <property type="term" value="C:cytoplasm"/>
    <property type="evidence" value="ECO:0007669"/>
    <property type="project" value="InterPro"/>
</dbReference>
<reference evidence="6 7" key="1">
    <citation type="submission" date="2018-12" db="EMBL/GenBank/DDBJ databases">
        <authorList>
            <consortium name="Pathogen Informatics"/>
        </authorList>
    </citation>
    <scope>NUCLEOTIDE SEQUENCE [LARGE SCALE GENOMIC DNA]</scope>
    <source>
        <strain evidence="6 7">NCTC9428</strain>
    </source>
</reference>
<keyword evidence="4" id="KW-0145">Chemotaxis</keyword>
<dbReference type="GO" id="GO:0008984">
    <property type="term" value="F:protein-glutamate methylesterase activity"/>
    <property type="evidence" value="ECO:0007669"/>
    <property type="project" value="UniProtKB-EC"/>
</dbReference>
<evidence type="ECO:0000259" key="5">
    <source>
        <dbReference type="PROSITE" id="PS50122"/>
    </source>
</evidence>
<dbReference type="OrthoDB" id="9791760at2"/>
<evidence type="ECO:0000256" key="4">
    <source>
        <dbReference type="PROSITE-ProRule" id="PRU00050"/>
    </source>
</evidence>
<sequence>MQQRRLDNQVIVIGTSTGGLAALREFLAELPSDLDGAVFITMHIGDQPSVLGNLLAHVSPLPCGFALNEERIEKGRVYVAPPNRHLLVKKGKIQLSQSAKENHSRPAIDPMFRSAAISYGSHVIGVLMTGELDDGVVGLQAIKAYGGLAFVQDPETAEAPSMPMCALRHVSVDGCLSPSQLSQKLAAIINQQEPVTTELSEAKRVEPFVTENVLQDFSNGGSHSLNEIGHVAGMSCPECGGALWETKVPSLRFRCHTGRAHTAAALLQAQSETIEEALWAAIRALHEKELRLGRLMQNSTDGGRNGALREYKLAREGLESHKATLKALLKSLRPIEK</sequence>
<dbReference type="PANTHER" id="PTHR42872:SF6">
    <property type="entry name" value="PROTEIN-GLUTAMATE METHYLESTERASE_PROTEIN-GLUTAMINE GLUTAMINASE"/>
    <property type="match status" value="1"/>
</dbReference>
<accession>A0A448DVJ5</accession>